<dbReference type="InterPro" id="IPR020843">
    <property type="entry name" value="ER"/>
</dbReference>
<keyword evidence="3" id="KW-1133">Transmembrane helix</keyword>
<dbReference type="GO" id="GO:0004497">
    <property type="term" value="F:monooxygenase activity"/>
    <property type="evidence" value="ECO:0007669"/>
    <property type="project" value="InterPro"/>
</dbReference>
<gene>
    <name evidence="5" type="ORF">CFD26_101544</name>
</gene>
<dbReference type="InterPro" id="IPR011032">
    <property type="entry name" value="GroES-like_sf"/>
</dbReference>
<dbReference type="GO" id="GO:0005506">
    <property type="term" value="F:iron ion binding"/>
    <property type="evidence" value="ECO:0007669"/>
    <property type="project" value="InterPro"/>
</dbReference>
<dbReference type="GO" id="GO:0016705">
    <property type="term" value="F:oxidoreductase activity, acting on paired donors, with incorporation or reduction of molecular oxygen"/>
    <property type="evidence" value="ECO:0007669"/>
    <property type="project" value="InterPro"/>
</dbReference>
<evidence type="ECO:0000256" key="2">
    <source>
        <dbReference type="ARBA" id="ARBA00023002"/>
    </source>
</evidence>
<keyword evidence="2" id="KW-0560">Oxidoreductase</keyword>
<dbReference type="Gene3D" id="3.90.180.10">
    <property type="entry name" value="Medium-chain alcohol dehydrogenases, catalytic domain"/>
    <property type="match status" value="1"/>
</dbReference>
<evidence type="ECO:0000313" key="6">
    <source>
        <dbReference type="Proteomes" id="UP000215289"/>
    </source>
</evidence>
<dbReference type="SMART" id="SM00829">
    <property type="entry name" value="PKS_ER"/>
    <property type="match status" value="1"/>
</dbReference>
<dbReference type="OrthoDB" id="48317at2759"/>
<dbReference type="SUPFAM" id="SSF48264">
    <property type="entry name" value="Cytochrome P450"/>
    <property type="match status" value="1"/>
</dbReference>
<evidence type="ECO:0000259" key="4">
    <source>
        <dbReference type="SMART" id="SM00829"/>
    </source>
</evidence>
<dbReference type="GO" id="GO:0020037">
    <property type="term" value="F:heme binding"/>
    <property type="evidence" value="ECO:0007669"/>
    <property type="project" value="InterPro"/>
</dbReference>
<dbReference type="SUPFAM" id="SSF50129">
    <property type="entry name" value="GroES-like"/>
    <property type="match status" value="1"/>
</dbReference>
<proteinExistence type="inferred from homology"/>
<reference evidence="5 6" key="1">
    <citation type="submission" date="2018-08" db="EMBL/GenBank/DDBJ databases">
        <title>Draft genome sequences of two Aspergillus turcosus clinical strains isolated from bronchoalveolar lavage fluid: one azole-susceptible and the other azole-resistant.</title>
        <authorList>
            <person name="Parent-Michaud M."/>
            <person name="Dufresne P.J."/>
            <person name="Fournier E."/>
            <person name="Martineau C."/>
            <person name="Moreira S."/>
            <person name="Perkins V."/>
            <person name="De Repentigny L."/>
            <person name="Dufresne S.F."/>
        </authorList>
    </citation>
    <scope>NUCLEOTIDE SEQUENCE [LARGE SCALE GENOMIC DNA]</scope>
    <source>
        <strain evidence="5">HMR AF 1038</strain>
    </source>
</reference>
<dbReference type="Gene3D" id="1.10.630.10">
    <property type="entry name" value="Cytochrome P450"/>
    <property type="match status" value="1"/>
</dbReference>
<evidence type="ECO:0000256" key="1">
    <source>
        <dbReference type="ARBA" id="ARBA00008072"/>
    </source>
</evidence>
<keyword evidence="6" id="KW-1185">Reference proteome</keyword>
<dbReference type="SUPFAM" id="SSF51735">
    <property type="entry name" value="NAD(P)-binding Rossmann-fold domains"/>
    <property type="match status" value="1"/>
</dbReference>
<comment type="caution">
    <text evidence="5">The sequence shown here is derived from an EMBL/GenBank/DDBJ whole genome shotgun (WGS) entry which is preliminary data.</text>
</comment>
<keyword evidence="3" id="KW-0472">Membrane</keyword>
<dbReference type="AlphaFoldDB" id="A0A421CVA5"/>
<dbReference type="Gene3D" id="3.40.50.720">
    <property type="entry name" value="NAD(P)-binding Rossmann-like Domain"/>
    <property type="match status" value="1"/>
</dbReference>
<feature type="transmembrane region" description="Helical" evidence="3">
    <location>
        <begin position="358"/>
        <end position="382"/>
    </location>
</feature>
<dbReference type="InterPro" id="IPR013154">
    <property type="entry name" value="ADH-like_N"/>
</dbReference>
<dbReference type="InterPro" id="IPR036396">
    <property type="entry name" value="Cyt_P450_sf"/>
</dbReference>
<dbReference type="Proteomes" id="UP000215289">
    <property type="component" value="Unassembled WGS sequence"/>
</dbReference>
<sequence length="499" mass="54694">MTMSSTTLIPRIHRAVVATGPGSLALRPVPVPPIADDQVLVLVAAIALNPSDYKLLDQSTTQGAVSGSDFAGTVVRVGAGVGHRVQVGDRICGLVFGANPGCPGNGAWGQYVAATLDLCMPIPPEMDFATAASLPMGTGTAGLAFRSLGLRWDRLAASSTVQETNANEYVLVHGGATATGTVLLQLLRMAGYAPLATCSPANFDLVIGRGAIRAFDYRSPTCVDDIRAYTGDRLAYVLDCIGNVDTMTLCYGAIGDQGGRYSALEYYPRTLTIRRRDVAHDWILGWTLFGAEVQLAGVYHRPPIPEDRLFGKQWVELVGQLVMQGRLQPHPLDIIPGPLSTVIPQVDRLRQGKFCFPYLFLLVVVSAVGYYVATAVYILYFYPLARFPGPKLWLITRIPNARDLASGRLMHRIRQFHEQYGPVVRWAPNELSFIDGQAWKDIYGHHGPGQDFPRNPLYYPRAANVEASCCLIRMGDLGIYDIEQKSESEEQIRRFRNRI</sequence>
<dbReference type="Pfam" id="PF08240">
    <property type="entry name" value="ADH_N"/>
    <property type="match status" value="1"/>
</dbReference>
<dbReference type="GO" id="GO:0016651">
    <property type="term" value="F:oxidoreductase activity, acting on NAD(P)H"/>
    <property type="evidence" value="ECO:0007669"/>
    <property type="project" value="InterPro"/>
</dbReference>
<feature type="domain" description="Enoyl reductase (ER)" evidence="4">
    <location>
        <begin position="20"/>
        <end position="354"/>
    </location>
</feature>
<evidence type="ECO:0000256" key="3">
    <source>
        <dbReference type="SAM" id="Phobius"/>
    </source>
</evidence>
<dbReference type="InterPro" id="IPR036291">
    <property type="entry name" value="NAD(P)-bd_dom_sf"/>
</dbReference>
<dbReference type="EMBL" id="NIDN02000261">
    <property type="protein sequence ID" value="RLL93806.1"/>
    <property type="molecule type" value="Genomic_DNA"/>
</dbReference>
<dbReference type="PANTHER" id="PTHR45348:SF2">
    <property type="entry name" value="ZINC-TYPE ALCOHOL DEHYDROGENASE-LIKE PROTEIN C2E1P3.01"/>
    <property type="match status" value="1"/>
</dbReference>
<accession>A0A421CVA5</accession>
<dbReference type="STRING" id="1245748.A0A421CVA5"/>
<dbReference type="InterPro" id="IPR047122">
    <property type="entry name" value="Trans-enoyl_RdTase-like"/>
</dbReference>
<comment type="similarity">
    <text evidence="1">Belongs to the zinc-containing alcohol dehydrogenase family.</text>
</comment>
<dbReference type="CDD" id="cd08249">
    <property type="entry name" value="enoyl_reductase_like"/>
    <property type="match status" value="1"/>
</dbReference>
<dbReference type="PANTHER" id="PTHR45348">
    <property type="entry name" value="HYPOTHETICAL OXIDOREDUCTASE (EUROFUNG)"/>
    <property type="match status" value="1"/>
</dbReference>
<organism evidence="5 6">
    <name type="scientific">Aspergillus turcosus</name>
    <dbReference type="NCBI Taxonomy" id="1245748"/>
    <lineage>
        <taxon>Eukaryota</taxon>
        <taxon>Fungi</taxon>
        <taxon>Dikarya</taxon>
        <taxon>Ascomycota</taxon>
        <taxon>Pezizomycotina</taxon>
        <taxon>Eurotiomycetes</taxon>
        <taxon>Eurotiomycetidae</taxon>
        <taxon>Eurotiales</taxon>
        <taxon>Aspergillaceae</taxon>
        <taxon>Aspergillus</taxon>
        <taxon>Aspergillus subgen. Fumigati</taxon>
    </lineage>
</organism>
<protein>
    <recommendedName>
        <fullName evidence="4">Enoyl reductase (ER) domain-containing protein</fullName>
    </recommendedName>
</protein>
<keyword evidence="3" id="KW-0812">Transmembrane</keyword>
<name>A0A421CVA5_9EURO</name>
<evidence type="ECO:0000313" key="5">
    <source>
        <dbReference type="EMBL" id="RLL93806.1"/>
    </source>
</evidence>